<dbReference type="Pfam" id="PF03372">
    <property type="entry name" value="Exo_endo_phos"/>
    <property type="match status" value="1"/>
</dbReference>
<dbReference type="EMBL" id="PQFF01000141">
    <property type="protein sequence ID" value="RHZ79216.1"/>
    <property type="molecule type" value="Genomic_DNA"/>
</dbReference>
<evidence type="ECO:0000313" key="4">
    <source>
        <dbReference type="Proteomes" id="UP000266861"/>
    </source>
</evidence>
<feature type="region of interest" description="Disordered" evidence="1">
    <location>
        <begin position="908"/>
        <end position="935"/>
    </location>
</feature>
<gene>
    <name evidence="3" type="ORF">Glove_150g17</name>
</gene>
<dbReference type="InterPro" id="IPR037493">
    <property type="entry name" value="ExoIII-like"/>
</dbReference>
<keyword evidence="4" id="KW-1185">Reference proteome</keyword>
<feature type="compositionally biased region" description="Polar residues" evidence="1">
    <location>
        <begin position="908"/>
        <end position="920"/>
    </location>
</feature>
<organism evidence="3 4">
    <name type="scientific">Diversispora epigaea</name>
    <dbReference type="NCBI Taxonomy" id="1348612"/>
    <lineage>
        <taxon>Eukaryota</taxon>
        <taxon>Fungi</taxon>
        <taxon>Fungi incertae sedis</taxon>
        <taxon>Mucoromycota</taxon>
        <taxon>Glomeromycotina</taxon>
        <taxon>Glomeromycetes</taxon>
        <taxon>Diversisporales</taxon>
        <taxon>Diversisporaceae</taxon>
        <taxon>Diversispora</taxon>
    </lineage>
</organism>
<dbReference type="Proteomes" id="UP000266861">
    <property type="component" value="Unassembled WGS sequence"/>
</dbReference>
<feature type="compositionally biased region" description="Polar residues" evidence="1">
    <location>
        <begin position="415"/>
        <end position="425"/>
    </location>
</feature>
<dbReference type="InterPro" id="IPR036691">
    <property type="entry name" value="Endo/exonu/phosph_ase_sf"/>
</dbReference>
<name>A0A397IZK8_9GLOM</name>
<evidence type="ECO:0000313" key="3">
    <source>
        <dbReference type="EMBL" id="RHZ79216.1"/>
    </source>
</evidence>
<feature type="region of interest" description="Disordered" evidence="1">
    <location>
        <begin position="385"/>
        <end position="430"/>
    </location>
</feature>
<evidence type="ECO:0000259" key="2">
    <source>
        <dbReference type="Pfam" id="PF03372"/>
    </source>
</evidence>
<feature type="region of interest" description="Disordered" evidence="1">
    <location>
        <begin position="322"/>
        <end position="367"/>
    </location>
</feature>
<reference evidence="3 4" key="1">
    <citation type="submission" date="2018-08" db="EMBL/GenBank/DDBJ databases">
        <title>Genome and evolution of the arbuscular mycorrhizal fungus Diversispora epigaea (formerly Glomus versiforme) and its bacterial endosymbionts.</title>
        <authorList>
            <person name="Sun X."/>
            <person name="Fei Z."/>
            <person name="Harrison M."/>
        </authorList>
    </citation>
    <scope>NUCLEOTIDE SEQUENCE [LARGE SCALE GENOMIC DNA]</scope>
    <source>
        <strain evidence="3 4">IT104</strain>
    </source>
</reference>
<dbReference type="InterPro" id="IPR005135">
    <property type="entry name" value="Endo/exonuclease/phosphatase"/>
</dbReference>
<dbReference type="SUPFAM" id="SSF56219">
    <property type="entry name" value="DNase I-like"/>
    <property type="match status" value="2"/>
</dbReference>
<protein>
    <recommendedName>
        <fullName evidence="2">Endonuclease/exonuclease/phosphatase domain-containing protein</fullName>
    </recommendedName>
</protein>
<evidence type="ECO:0000256" key="1">
    <source>
        <dbReference type="SAM" id="MobiDB-lite"/>
    </source>
</evidence>
<proteinExistence type="predicted"/>
<dbReference type="GO" id="GO:0008311">
    <property type="term" value="F:double-stranded DNA 3'-5' DNA exonuclease activity"/>
    <property type="evidence" value="ECO:0007669"/>
    <property type="project" value="InterPro"/>
</dbReference>
<sequence>MSSLLIRPNKYSFMTSYFPWRNETKGLFSVVLKEIQTSKFSIRNFDHNTVIESLVEFPSITIIYPLDTRLPDNNNLRQENKDEIFLINLTCAEDNTTNQTVSIISAADIVLDSVRNNILIPYISSYQNYKNTADELEQALALRANDLGISISPVTINKEENSESENYSSENSRNSYSSEETHDSFEAPVDPFDDHSDFPEKKNTHPLVNSNPSTVVFCTPLSASMDTQQLIGDESVNNRIQDNATSGKFNFVLTKTCDSGKKNLFVDLTQLIPESTLKKNSPIFKDERANIIINKAITSKHKRNQRVQQYIFSSKYSGQSDPELIVDDMASPSPSPINPQPTKRNKRSASSPLYSQSHNTNRSFSPLADNNKFELLEQVPLQHNNNINNNAISEGKNAPDHGGNSYRNSKESPIVNYSETPNSDTNNNINKSYTNNFPILSNYETGEKISSNNEDDTDDLLISDIVENTHLSNSQSSSSPLQEKVCKELETFANTLSSPELFASYIIDLQYVEPPVQATPFEIFNKFVKKDKEVFKNLKSSCHKITDISEEKKAELISGLHLHYTWEYLVKLISSTGYSPKHNSQINYVITILEISKEQLDLSATFSILQQKYMESKPPLDSYLEGLVKILRKNLNRHSSIQYGELDIINETVKQYQAGKRVNTAPNKPSMYNLDIFKDNIPSYPCIEEGIIEEDTLTQQLKHFMNSMHNEETFVDYILKLKDIKFPRLSLPKSIHNFLLSGKLFFKSFRLFNKPEHQIVFESSFNEVLNKYTQTSRTTPCPKNIQDILKSQVIIRFGWILLYNKISTFGYNPKHNDPIQSVIYFLNIPSSRINWFKFSKLIKSKFTENKLPLPQTLNEISEETKLLISNFIPIKNFSSLQSVYNILEQYYIVYQLPTSFFHELYKPNSSENNKSRTNTFIKPRTAQKPSLPSNPNKVDKKFNILLPITNTKDIVFTKSLLWKHYYFGNRLPNSFIKIPTNRYSPSFPTSGNFLCRRHYKESNKGGYGPTDTSSPPICSYTNNTIKIGTHNIRGINTTHEQMIFSYYLETHNFDIVGISETKLKESATNFAFKEQSTYKCFWSSNDSKPRGTGVGLLIKKDIAKYIRRLLSVTLLFKRKSRILIIQVYLPSDKKSSRIYQAHIRKLIAEETKKNTNIIIMGDFNAVVSPYLDRFSNDSKPRGTGVGLLIKKDIAKYIRRLLSVTLLFKRKSRILIIQVYLPSDKKSSRIYQAHIRKLIAEETKKNTNIIIMGDFNAVVSPYLDRLSKERDKLSTLSHKPEIPLFDFFEDWVFTDLHQEILIAVIFRKLFGP</sequence>
<feature type="domain" description="Endonuclease/exonuclease/phosphatase" evidence="2">
    <location>
        <begin position="1029"/>
        <end position="1168"/>
    </location>
</feature>
<dbReference type="PANTHER" id="PTHR43250">
    <property type="entry name" value="EXODEOXYRIBONUCLEASE III"/>
    <property type="match status" value="1"/>
</dbReference>
<feature type="compositionally biased region" description="Basic and acidic residues" evidence="1">
    <location>
        <begin position="192"/>
        <end position="203"/>
    </location>
</feature>
<dbReference type="Gene3D" id="3.60.10.10">
    <property type="entry name" value="Endonuclease/exonuclease/phosphatase"/>
    <property type="match status" value="2"/>
</dbReference>
<feature type="compositionally biased region" description="Low complexity" evidence="1">
    <location>
        <begin position="164"/>
        <end position="178"/>
    </location>
</feature>
<dbReference type="PANTHER" id="PTHR43250:SF2">
    <property type="entry name" value="EXODEOXYRIBONUCLEASE III"/>
    <property type="match status" value="1"/>
</dbReference>
<accession>A0A397IZK8</accession>
<comment type="caution">
    <text evidence="3">The sequence shown here is derived from an EMBL/GenBank/DDBJ whole genome shotgun (WGS) entry which is preliminary data.</text>
</comment>
<dbReference type="OrthoDB" id="410104at2759"/>
<feature type="region of interest" description="Disordered" evidence="1">
    <location>
        <begin position="159"/>
        <end position="206"/>
    </location>
</feature>
<feature type="compositionally biased region" description="Polar residues" evidence="1">
    <location>
        <begin position="348"/>
        <end position="364"/>
    </location>
</feature>
<dbReference type="GO" id="GO:0006281">
    <property type="term" value="P:DNA repair"/>
    <property type="evidence" value="ECO:0007669"/>
    <property type="project" value="InterPro"/>
</dbReference>